<dbReference type="EnsemblMetazoa" id="AEPI009852-RA">
    <property type="protein sequence ID" value="AEPI009852-PA"/>
    <property type="gene ID" value="AEPI009852"/>
</dbReference>
<reference evidence="1" key="2">
    <citation type="submission" date="2020-05" db="UniProtKB">
        <authorList>
            <consortium name="EnsemblMetazoa"/>
        </authorList>
    </citation>
    <scope>IDENTIFICATION</scope>
    <source>
        <strain evidence="1">Epiroticus2</strain>
    </source>
</reference>
<evidence type="ECO:0000313" key="1">
    <source>
        <dbReference type="EnsemblMetazoa" id="AEPI009852-PA"/>
    </source>
</evidence>
<accession>A0A182PSB7</accession>
<keyword evidence="2" id="KW-1185">Reference proteome</keyword>
<protein>
    <submittedName>
        <fullName evidence="1">Uncharacterized protein</fullName>
    </submittedName>
</protein>
<proteinExistence type="predicted"/>
<dbReference type="Proteomes" id="UP000075885">
    <property type="component" value="Unassembled WGS sequence"/>
</dbReference>
<sequence>MMIAVDVITRNAKNENPATETNGTVVASETIEIAIAIDEIIEIIRNDWIALIIVSETVIVDAVGMVAKSNRNDHRDRDRSRSRSY</sequence>
<organism evidence="1 2">
    <name type="scientific">Anopheles epiroticus</name>
    <dbReference type="NCBI Taxonomy" id="199890"/>
    <lineage>
        <taxon>Eukaryota</taxon>
        <taxon>Metazoa</taxon>
        <taxon>Ecdysozoa</taxon>
        <taxon>Arthropoda</taxon>
        <taxon>Hexapoda</taxon>
        <taxon>Insecta</taxon>
        <taxon>Pterygota</taxon>
        <taxon>Neoptera</taxon>
        <taxon>Endopterygota</taxon>
        <taxon>Diptera</taxon>
        <taxon>Nematocera</taxon>
        <taxon>Culicoidea</taxon>
        <taxon>Culicidae</taxon>
        <taxon>Anophelinae</taxon>
        <taxon>Anopheles</taxon>
    </lineage>
</organism>
<name>A0A182PSB7_9DIPT</name>
<reference evidence="2" key="1">
    <citation type="submission" date="2013-03" db="EMBL/GenBank/DDBJ databases">
        <title>The Genome Sequence of Anopheles epiroticus epiroticus2.</title>
        <authorList>
            <consortium name="The Broad Institute Genomics Platform"/>
            <person name="Neafsey D.E."/>
            <person name="Howell P."/>
            <person name="Walker B."/>
            <person name="Young S.K."/>
            <person name="Zeng Q."/>
            <person name="Gargeya S."/>
            <person name="Fitzgerald M."/>
            <person name="Haas B."/>
            <person name="Abouelleil A."/>
            <person name="Allen A.W."/>
            <person name="Alvarado L."/>
            <person name="Arachchi H.M."/>
            <person name="Berlin A.M."/>
            <person name="Chapman S.B."/>
            <person name="Gainer-Dewar J."/>
            <person name="Goldberg J."/>
            <person name="Griggs A."/>
            <person name="Gujja S."/>
            <person name="Hansen M."/>
            <person name="Howarth C."/>
            <person name="Imamovic A."/>
            <person name="Ireland A."/>
            <person name="Larimer J."/>
            <person name="McCowan C."/>
            <person name="Murphy C."/>
            <person name="Pearson M."/>
            <person name="Poon T.W."/>
            <person name="Priest M."/>
            <person name="Roberts A."/>
            <person name="Saif S."/>
            <person name="Shea T."/>
            <person name="Sisk P."/>
            <person name="Sykes S."/>
            <person name="Wortman J."/>
            <person name="Nusbaum C."/>
            <person name="Birren B."/>
        </authorList>
    </citation>
    <scope>NUCLEOTIDE SEQUENCE [LARGE SCALE GENOMIC DNA]</scope>
    <source>
        <strain evidence="2">Epiroticus2</strain>
    </source>
</reference>
<dbReference type="AlphaFoldDB" id="A0A182PSB7"/>
<dbReference type="VEuPathDB" id="VectorBase:AEPI009852"/>
<evidence type="ECO:0000313" key="2">
    <source>
        <dbReference type="Proteomes" id="UP000075885"/>
    </source>
</evidence>